<feature type="domain" description="ESPR" evidence="1">
    <location>
        <begin position="12"/>
        <end position="48"/>
    </location>
</feature>
<organism evidence="2 3">
    <name type="scientific">Caballeronia udeis</name>
    <dbReference type="NCBI Taxonomy" id="1232866"/>
    <lineage>
        <taxon>Bacteria</taxon>
        <taxon>Pseudomonadati</taxon>
        <taxon>Pseudomonadota</taxon>
        <taxon>Betaproteobacteria</taxon>
        <taxon>Burkholderiales</taxon>
        <taxon>Burkholderiaceae</taxon>
        <taxon>Caballeronia</taxon>
    </lineage>
</organism>
<dbReference type="Proteomes" id="UP001620514">
    <property type="component" value="Unassembled WGS sequence"/>
</dbReference>
<keyword evidence="3" id="KW-1185">Reference proteome</keyword>
<evidence type="ECO:0000313" key="3">
    <source>
        <dbReference type="Proteomes" id="UP001620514"/>
    </source>
</evidence>
<protein>
    <recommendedName>
        <fullName evidence="1">ESPR domain-containing protein</fullName>
    </recommendedName>
</protein>
<dbReference type="EMBL" id="JBIYDN010000003">
    <property type="protein sequence ID" value="MFK4441479.1"/>
    <property type="molecule type" value="Genomic_DNA"/>
</dbReference>
<reference evidence="2 3" key="2">
    <citation type="submission" date="2024-11" db="EMBL/GenBank/DDBJ databases">
        <title>Using genomics to understand microbial adaptation to soil warming.</title>
        <authorList>
            <person name="Deangelis K.M. PhD."/>
        </authorList>
    </citation>
    <scope>NUCLEOTIDE SEQUENCE [LARGE SCALE GENOMIC DNA]</scope>
    <source>
        <strain evidence="2 3">GAS97</strain>
    </source>
</reference>
<proteinExistence type="predicted"/>
<reference evidence="2 3" key="1">
    <citation type="submission" date="2024-10" db="EMBL/GenBank/DDBJ databases">
        <authorList>
            <person name="Deangelis K."/>
            <person name="Huntemann M."/>
            <person name="Clum A."/>
            <person name="Wang J."/>
            <person name="Palaniappan K."/>
            <person name="Ritter S."/>
            <person name="Chen I.-M."/>
            <person name="Stamatis D."/>
            <person name="Reddy T."/>
            <person name="O'Malley R."/>
            <person name="Daum C."/>
            <person name="Ng V."/>
            <person name="Ivanova N."/>
            <person name="Kyrpides N."/>
            <person name="Woyke T."/>
        </authorList>
    </citation>
    <scope>NUCLEOTIDE SEQUENCE [LARGE SCALE GENOMIC DNA]</scope>
    <source>
        <strain evidence="2 3">GAS97</strain>
    </source>
</reference>
<dbReference type="Pfam" id="PF13018">
    <property type="entry name" value="ESPR"/>
    <property type="match status" value="1"/>
</dbReference>
<evidence type="ECO:0000259" key="1">
    <source>
        <dbReference type="Pfam" id="PF13018"/>
    </source>
</evidence>
<dbReference type="InterPro" id="IPR024973">
    <property type="entry name" value="ESPR"/>
</dbReference>
<name>A0ABW8MDS3_9BURK</name>
<gene>
    <name evidence="2" type="ORF">ABH943_001490</name>
</gene>
<accession>A0ABW8MDS3</accession>
<dbReference type="RefSeq" id="WP_404659310.1">
    <property type="nucleotide sequence ID" value="NZ_JBIYEB010000003.1"/>
</dbReference>
<comment type="caution">
    <text evidence="2">The sequence shown here is derived from an EMBL/GenBank/DDBJ whole genome shotgun (WGS) entry which is preliminary data.</text>
</comment>
<evidence type="ECO:0000313" key="2">
    <source>
        <dbReference type="EMBL" id="MFK4441479.1"/>
    </source>
</evidence>
<sequence>MDWGQLYVDMQMNNVYKSVRNEALGACVAVPANSPTRDKRSGRIAASSYALCANTHQHEKSTPVTFSPGYVTLSGTMPLLHAAPRHM</sequence>